<protein>
    <submittedName>
        <fullName evidence="1">Uncharacterized protein</fullName>
    </submittedName>
</protein>
<gene>
    <name evidence="1" type="ORF">DPMN_018719</name>
</gene>
<organism evidence="1 2">
    <name type="scientific">Dreissena polymorpha</name>
    <name type="common">Zebra mussel</name>
    <name type="synonym">Mytilus polymorpha</name>
    <dbReference type="NCBI Taxonomy" id="45954"/>
    <lineage>
        <taxon>Eukaryota</taxon>
        <taxon>Metazoa</taxon>
        <taxon>Spiralia</taxon>
        <taxon>Lophotrochozoa</taxon>
        <taxon>Mollusca</taxon>
        <taxon>Bivalvia</taxon>
        <taxon>Autobranchia</taxon>
        <taxon>Heteroconchia</taxon>
        <taxon>Euheterodonta</taxon>
        <taxon>Imparidentia</taxon>
        <taxon>Neoheterodontei</taxon>
        <taxon>Myida</taxon>
        <taxon>Dreissenoidea</taxon>
        <taxon>Dreissenidae</taxon>
        <taxon>Dreissena</taxon>
    </lineage>
</organism>
<accession>A0A9D4NH25</accession>
<dbReference type="Proteomes" id="UP000828390">
    <property type="component" value="Unassembled WGS sequence"/>
</dbReference>
<dbReference type="AlphaFoldDB" id="A0A9D4NH25"/>
<sequence length="57" mass="6682">MTLLIGLYYLYNKSPKQKKALKRAFVMMDFKASIMPTRMHRWDQMVATLGPFTVSLL</sequence>
<reference evidence="1" key="1">
    <citation type="journal article" date="2019" name="bioRxiv">
        <title>The Genome of the Zebra Mussel, Dreissena polymorpha: A Resource for Invasive Species Research.</title>
        <authorList>
            <person name="McCartney M.A."/>
            <person name="Auch B."/>
            <person name="Kono T."/>
            <person name="Mallez S."/>
            <person name="Zhang Y."/>
            <person name="Obille A."/>
            <person name="Becker A."/>
            <person name="Abrahante J.E."/>
            <person name="Garbe J."/>
            <person name="Badalamenti J.P."/>
            <person name="Herman A."/>
            <person name="Mangelson H."/>
            <person name="Liachko I."/>
            <person name="Sullivan S."/>
            <person name="Sone E.D."/>
            <person name="Koren S."/>
            <person name="Silverstein K.A.T."/>
            <person name="Beckman K.B."/>
            <person name="Gohl D.M."/>
        </authorList>
    </citation>
    <scope>NUCLEOTIDE SEQUENCE</scope>
    <source>
        <strain evidence="1">Duluth1</strain>
        <tissue evidence="1">Whole animal</tissue>
    </source>
</reference>
<evidence type="ECO:0000313" key="1">
    <source>
        <dbReference type="EMBL" id="KAH3894561.1"/>
    </source>
</evidence>
<name>A0A9D4NH25_DREPO</name>
<keyword evidence="2" id="KW-1185">Reference proteome</keyword>
<reference evidence="1" key="2">
    <citation type="submission" date="2020-11" db="EMBL/GenBank/DDBJ databases">
        <authorList>
            <person name="McCartney M.A."/>
            <person name="Auch B."/>
            <person name="Kono T."/>
            <person name="Mallez S."/>
            <person name="Becker A."/>
            <person name="Gohl D.M."/>
            <person name="Silverstein K.A.T."/>
            <person name="Koren S."/>
            <person name="Bechman K.B."/>
            <person name="Herman A."/>
            <person name="Abrahante J.E."/>
            <person name="Garbe J."/>
        </authorList>
    </citation>
    <scope>NUCLEOTIDE SEQUENCE</scope>
    <source>
        <strain evidence="1">Duluth1</strain>
        <tissue evidence="1">Whole animal</tissue>
    </source>
</reference>
<proteinExistence type="predicted"/>
<evidence type="ECO:0000313" key="2">
    <source>
        <dbReference type="Proteomes" id="UP000828390"/>
    </source>
</evidence>
<dbReference type="EMBL" id="JAIWYP010000001">
    <property type="protein sequence ID" value="KAH3894561.1"/>
    <property type="molecule type" value="Genomic_DNA"/>
</dbReference>
<comment type="caution">
    <text evidence="1">The sequence shown here is derived from an EMBL/GenBank/DDBJ whole genome shotgun (WGS) entry which is preliminary data.</text>
</comment>